<proteinExistence type="predicted"/>
<organism evidence="2">
    <name type="scientific">marine metagenome</name>
    <dbReference type="NCBI Taxonomy" id="408172"/>
    <lineage>
        <taxon>unclassified sequences</taxon>
        <taxon>metagenomes</taxon>
        <taxon>ecological metagenomes</taxon>
    </lineage>
</organism>
<feature type="region of interest" description="Disordered" evidence="1">
    <location>
        <begin position="46"/>
        <end position="81"/>
    </location>
</feature>
<dbReference type="AlphaFoldDB" id="A0A383B565"/>
<feature type="compositionally biased region" description="Low complexity" evidence="1">
    <location>
        <begin position="61"/>
        <end position="77"/>
    </location>
</feature>
<evidence type="ECO:0000313" key="2">
    <source>
        <dbReference type="EMBL" id="SVE15044.1"/>
    </source>
</evidence>
<name>A0A383B565_9ZZZZ</name>
<dbReference type="Gene3D" id="1.10.260.100">
    <property type="match status" value="1"/>
</dbReference>
<accession>A0A383B565</accession>
<reference evidence="2" key="1">
    <citation type="submission" date="2018-05" db="EMBL/GenBank/DDBJ databases">
        <authorList>
            <person name="Lanie J.A."/>
            <person name="Ng W.-L."/>
            <person name="Kazmierczak K.M."/>
            <person name="Andrzejewski T.M."/>
            <person name="Davidsen T.M."/>
            <person name="Wayne K.J."/>
            <person name="Tettelin H."/>
            <person name="Glass J.I."/>
            <person name="Rusch D."/>
            <person name="Podicherti R."/>
            <person name="Tsui H.-C.T."/>
            <person name="Winkler M.E."/>
        </authorList>
    </citation>
    <scope>NUCLEOTIDE SEQUENCE</scope>
</reference>
<sequence>MLGGMAEMFKNPEMMKSMEAMMENPDMQKMLNDPNMISNMMGILGNAGINLPTEPPTSMPTQDTQETLEAQETQETQDIPNDLPELELSRLFEDGDKVVLHNLKKEIYNNLEATVEEYDTKSQRYIVLLADNKILSIKEANLKGPSNLEIVD</sequence>
<dbReference type="EMBL" id="UINC01197515">
    <property type="protein sequence ID" value="SVE15044.1"/>
    <property type="molecule type" value="Genomic_DNA"/>
</dbReference>
<gene>
    <name evidence="2" type="ORF">METZ01_LOCUS467898</name>
</gene>
<protein>
    <submittedName>
        <fullName evidence="2">Uncharacterized protein</fullName>
    </submittedName>
</protein>
<evidence type="ECO:0000256" key="1">
    <source>
        <dbReference type="SAM" id="MobiDB-lite"/>
    </source>
</evidence>